<protein>
    <submittedName>
        <fullName evidence="2">NAD(P)H-binding protein</fullName>
    </submittedName>
    <submittedName>
        <fullName evidence="3">NADH-flavin reductase</fullName>
    </submittedName>
</protein>
<evidence type="ECO:0000313" key="3">
    <source>
        <dbReference type="EMBL" id="RKS51875.1"/>
    </source>
</evidence>
<proteinExistence type="predicted"/>
<reference evidence="2 5" key="2">
    <citation type="submission" date="2019-01" db="EMBL/GenBank/DDBJ databases">
        <title>Complete Genome Sequence and Annotation of the Paracoccus pantotrophus type strain DSM 2944.</title>
        <authorList>
            <person name="Bockwoldt J.A."/>
            <person name="Zimmermann M."/>
            <person name="Tiso T."/>
            <person name="Blank L.M."/>
        </authorList>
    </citation>
    <scope>NUCLEOTIDE SEQUENCE [LARGE SCALE GENOMIC DNA]</scope>
    <source>
        <strain evidence="2 5">DSM 2944</strain>
    </source>
</reference>
<dbReference type="PANTHER" id="PTHR43355:SF2">
    <property type="entry name" value="FLAVIN REDUCTASE (NADPH)"/>
    <property type="match status" value="1"/>
</dbReference>
<dbReference type="RefSeq" id="WP_147427862.1">
    <property type="nucleotide sequence ID" value="NZ_CP044426.1"/>
</dbReference>
<dbReference type="Gene3D" id="3.40.50.720">
    <property type="entry name" value="NAD(P)-binding Rossmann-like Domain"/>
    <property type="match status" value="1"/>
</dbReference>
<dbReference type="SUPFAM" id="SSF51735">
    <property type="entry name" value="NAD(P)-binding Rossmann-fold domains"/>
    <property type="match status" value="1"/>
</dbReference>
<feature type="domain" description="NAD(P)-binding" evidence="1">
    <location>
        <begin position="7"/>
        <end position="196"/>
    </location>
</feature>
<evidence type="ECO:0000313" key="2">
    <source>
        <dbReference type="EMBL" id="QFG37662.1"/>
    </source>
</evidence>
<evidence type="ECO:0000313" key="4">
    <source>
        <dbReference type="Proteomes" id="UP000273626"/>
    </source>
</evidence>
<evidence type="ECO:0000259" key="1">
    <source>
        <dbReference type="Pfam" id="PF13460"/>
    </source>
</evidence>
<dbReference type="GeneID" id="51372145"/>
<dbReference type="GO" id="GO:0042602">
    <property type="term" value="F:riboflavin reductase (NADPH) activity"/>
    <property type="evidence" value="ECO:0007669"/>
    <property type="project" value="TreeGrafter"/>
</dbReference>
<organism evidence="2 5">
    <name type="scientific">Paracoccus pantotrophus</name>
    <name type="common">Thiosphaera pantotropha</name>
    <dbReference type="NCBI Taxonomy" id="82367"/>
    <lineage>
        <taxon>Bacteria</taxon>
        <taxon>Pseudomonadati</taxon>
        <taxon>Pseudomonadota</taxon>
        <taxon>Alphaproteobacteria</taxon>
        <taxon>Rhodobacterales</taxon>
        <taxon>Paracoccaceae</taxon>
        <taxon>Paracoccus</taxon>
    </lineage>
</organism>
<name>A0AAE6TUT0_PARPN</name>
<dbReference type="InterPro" id="IPR051606">
    <property type="entry name" value="Polyketide_Oxido-like"/>
</dbReference>
<dbReference type="EMBL" id="CP044426">
    <property type="protein sequence ID" value="QFG37662.1"/>
    <property type="molecule type" value="Genomic_DNA"/>
</dbReference>
<dbReference type="Proteomes" id="UP000326453">
    <property type="component" value="Chromosome 1"/>
</dbReference>
<gene>
    <name evidence="3" type="ORF">BDE18_1156</name>
    <name evidence="2" type="ORF">ESD82_16265</name>
</gene>
<dbReference type="KEGG" id="ppan:ESD82_16265"/>
<dbReference type="EMBL" id="RBLI01000001">
    <property type="protein sequence ID" value="RKS51875.1"/>
    <property type="molecule type" value="Genomic_DNA"/>
</dbReference>
<dbReference type="InterPro" id="IPR036291">
    <property type="entry name" value="NAD(P)-bd_dom_sf"/>
</dbReference>
<dbReference type="GO" id="GO:0004074">
    <property type="term" value="F:biliverdin reductase [NAD(P)H] activity"/>
    <property type="evidence" value="ECO:0007669"/>
    <property type="project" value="TreeGrafter"/>
</dbReference>
<dbReference type="InterPro" id="IPR016040">
    <property type="entry name" value="NAD(P)-bd_dom"/>
</dbReference>
<accession>A0AAE6TUT0</accession>
<dbReference type="Proteomes" id="UP000273626">
    <property type="component" value="Unassembled WGS sequence"/>
</dbReference>
<keyword evidence="4" id="KW-1185">Reference proteome</keyword>
<reference evidence="3 4" key="1">
    <citation type="submission" date="2018-10" db="EMBL/GenBank/DDBJ databases">
        <title>Genomic Encyclopedia of Archaeal and Bacterial Type Strains, Phase II (KMG-II): from individual species to whole genera.</title>
        <authorList>
            <person name="Goeker M."/>
        </authorList>
    </citation>
    <scope>NUCLEOTIDE SEQUENCE [LARGE SCALE GENOMIC DNA]</scope>
    <source>
        <strain evidence="4">ATCC 35512 / DSM 2944 / CIP 106514 / LMD 82.5 / NBRC 102493 / NCCB 82005 / GB17</strain>
        <strain evidence="3">DSM 2944</strain>
    </source>
</reference>
<sequence length="209" mass="22668">MRLFVLGASGGVGSKLLAEAAARGHQITAQTRTVGKITETPSVKVVVGSPTDEAFLRRNLHERDAAILCIGVDSIGRTTLFSDTTRALVAAMQAAKVKRLVAITGIGSGDTRGHGGWFYNRVIFPLFTRNRYADKDRQEALIERSGLDWTIIRPAPFTAHTGDGPLQIVTDIPPGLQLRSISRAEVATFILDTLENGQFSHQKPFIGYP</sequence>
<evidence type="ECO:0000313" key="5">
    <source>
        <dbReference type="Proteomes" id="UP000326453"/>
    </source>
</evidence>
<dbReference type="Pfam" id="PF13460">
    <property type="entry name" value="NAD_binding_10"/>
    <property type="match status" value="1"/>
</dbReference>
<dbReference type="PANTHER" id="PTHR43355">
    <property type="entry name" value="FLAVIN REDUCTASE (NADPH)"/>
    <property type="match status" value="1"/>
</dbReference>
<dbReference type="AlphaFoldDB" id="A0AAE6TUT0"/>